<name>A0ABQ4YFQ2_9ASTR</name>
<organism evidence="2 3">
    <name type="scientific">Tanacetum coccineum</name>
    <dbReference type="NCBI Taxonomy" id="301880"/>
    <lineage>
        <taxon>Eukaryota</taxon>
        <taxon>Viridiplantae</taxon>
        <taxon>Streptophyta</taxon>
        <taxon>Embryophyta</taxon>
        <taxon>Tracheophyta</taxon>
        <taxon>Spermatophyta</taxon>
        <taxon>Magnoliopsida</taxon>
        <taxon>eudicotyledons</taxon>
        <taxon>Gunneridae</taxon>
        <taxon>Pentapetalae</taxon>
        <taxon>asterids</taxon>
        <taxon>campanulids</taxon>
        <taxon>Asterales</taxon>
        <taxon>Asteraceae</taxon>
        <taxon>Asteroideae</taxon>
        <taxon>Anthemideae</taxon>
        <taxon>Anthemidinae</taxon>
        <taxon>Tanacetum</taxon>
    </lineage>
</organism>
<comment type="caution">
    <text evidence="2">The sequence shown here is derived from an EMBL/GenBank/DDBJ whole genome shotgun (WGS) entry which is preliminary data.</text>
</comment>
<feature type="region of interest" description="Disordered" evidence="1">
    <location>
        <begin position="126"/>
        <end position="168"/>
    </location>
</feature>
<accession>A0ABQ4YFQ2</accession>
<evidence type="ECO:0000256" key="1">
    <source>
        <dbReference type="SAM" id="MobiDB-lite"/>
    </source>
</evidence>
<dbReference type="Proteomes" id="UP001151760">
    <property type="component" value="Unassembled WGS sequence"/>
</dbReference>
<proteinExistence type="predicted"/>
<evidence type="ECO:0000313" key="2">
    <source>
        <dbReference type="EMBL" id="GJS76266.1"/>
    </source>
</evidence>
<keyword evidence="3" id="KW-1185">Reference proteome</keyword>
<gene>
    <name evidence="2" type="ORF">Tco_0726147</name>
</gene>
<reference evidence="2" key="2">
    <citation type="submission" date="2022-01" db="EMBL/GenBank/DDBJ databases">
        <authorList>
            <person name="Yamashiro T."/>
            <person name="Shiraishi A."/>
            <person name="Satake H."/>
            <person name="Nakayama K."/>
        </authorList>
    </citation>
    <scope>NUCLEOTIDE SEQUENCE</scope>
</reference>
<sequence length="199" mass="22631">MMIVDIEESRHGPSDAMHNPSQPFEFLSKETCGSLLQPPITKTKSAQIESSAVEIYSINIIRNMSKYTWWTPQSSQMEILLEPTSNKLLVGLDDSVAASFQRSRIHKPHAHTQAFKHKLIKEVNEVNSVRGDDEDNDLKNSKSKDKGSKSRSQSMDEQSHYKQDKTITRQSINVKRHVFNVIGDTEKFEERDLNIGGDC</sequence>
<reference evidence="2" key="1">
    <citation type="journal article" date="2022" name="Int. J. Mol. Sci.">
        <title>Draft Genome of Tanacetum Coccineum: Genomic Comparison of Closely Related Tanacetum-Family Plants.</title>
        <authorList>
            <person name="Yamashiro T."/>
            <person name="Shiraishi A."/>
            <person name="Nakayama K."/>
            <person name="Satake H."/>
        </authorList>
    </citation>
    <scope>NUCLEOTIDE SEQUENCE</scope>
</reference>
<feature type="compositionally biased region" description="Basic and acidic residues" evidence="1">
    <location>
        <begin position="157"/>
        <end position="167"/>
    </location>
</feature>
<feature type="compositionally biased region" description="Basic and acidic residues" evidence="1">
    <location>
        <begin position="137"/>
        <end position="148"/>
    </location>
</feature>
<evidence type="ECO:0000313" key="3">
    <source>
        <dbReference type="Proteomes" id="UP001151760"/>
    </source>
</evidence>
<protein>
    <submittedName>
        <fullName evidence="2">Uncharacterized protein</fullName>
    </submittedName>
</protein>
<dbReference type="EMBL" id="BQNB010010363">
    <property type="protein sequence ID" value="GJS76266.1"/>
    <property type="molecule type" value="Genomic_DNA"/>
</dbReference>